<evidence type="ECO:0008006" key="4">
    <source>
        <dbReference type="Google" id="ProtNLM"/>
    </source>
</evidence>
<keyword evidence="1" id="KW-0732">Signal</keyword>
<feature type="signal peptide" evidence="1">
    <location>
        <begin position="1"/>
        <end position="19"/>
    </location>
</feature>
<protein>
    <recommendedName>
        <fullName evidence="4">Secreted protein</fullName>
    </recommendedName>
</protein>
<dbReference type="EMBL" id="JADKMA010000134">
    <property type="protein sequence ID" value="MBO8194565.1"/>
    <property type="molecule type" value="Genomic_DNA"/>
</dbReference>
<sequence length="105" mass="11156">MVAAMATAMVGMAPVAAVAGDGPDGGHHHKRGYICDKLETHGHAAVGSGHCVAINAPRHGVIRGTFTIKARHHHHPHKVVCVHKHGVSGFANLPKWVRGNHCHRI</sequence>
<reference evidence="2 3" key="1">
    <citation type="submission" date="2020-11" db="EMBL/GenBank/DDBJ databases">
        <title>Streptomyces spirodelae sp. nov., isolated from duckweed.</title>
        <authorList>
            <person name="Saimee Y."/>
            <person name="Duangmal K."/>
        </authorList>
    </citation>
    <scope>NUCLEOTIDE SEQUENCE [LARGE SCALE GENOMIC DNA]</scope>
    <source>
        <strain evidence="2 3">S16-07</strain>
    </source>
</reference>
<dbReference type="Proteomes" id="UP001519064">
    <property type="component" value="Unassembled WGS sequence"/>
</dbReference>
<feature type="chain" id="PRO_5045838346" description="Secreted protein" evidence="1">
    <location>
        <begin position="20"/>
        <end position="105"/>
    </location>
</feature>
<accession>A0ABS3XGN9</accession>
<evidence type="ECO:0000256" key="1">
    <source>
        <dbReference type="SAM" id="SignalP"/>
    </source>
</evidence>
<keyword evidence="3" id="KW-1185">Reference proteome</keyword>
<gene>
    <name evidence="2" type="ORF">ITI46_23320</name>
</gene>
<evidence type="ECO:0000313" key="2">
    <source>
        <dbReference type="EMBL" id="MBO8194565.1"/>
    </source>
</evidence>
<comment type="caution">
    <text evidence="2">The sequence shown here is derived from an EMBL/GenBank/DDBJ whole genome shotgun (WGS) entry which is preliminary data.</text>
</comment>
<name>A0ABS3XGN9_9ACTN</name>
<evidence type="ECO:0000313" key="3">
    <source>
        <dbReference type="Proteomes" id="UP001519064"/>
    </source>
</evidence>
<proteinExistence type="predicted"/>
<organism evidence="2 3">
    <name type="scientific">Streptomyces oryzae</name>
    <dbReference type="NCBI Taxonomy" id="1434886"/>
    <lineage>
        <taxon>Bacteria</taxon>
        <taxon>Bacillati</taxon>
        <taxon>Actinomycetota</taxon>
        <taxon>Actinomycetes</taxon>
        <taxon>Kitasatosporales</taxon>
        <taxon>Streptomycetaceae</taxon>
        <taxon>Streptomyces</taxon>
    </lineage>
</organism>